<feature type="compositionally biased region" description="Low complexity" evidence="1">
    <location>
        <begin position="33"/>
        <end position="46"/>
    </location>
</feature>
<feature type="compositionally biased region" description="Basic and acidic residues" evidence="1">
    <location>
        <begin position="128"/>
        <end position="147"/>
    </location>
</feature>
<accession>A0ABN8YDT6</accession>
<protein>
    <submittedName>
        <fullName evidence="2">Uncharacterized protein</fullName>
    </submittedName>
</protein>
<evidence type="ECO:0000313" key="2">
    <source>
        <dbReference type="EMBL" id="CAI9159311.1"/>
    </source>
</evidence>
<proteinExistence type="predicted"/>
<organism evidence="2 3">
    <name type="scientific">Rangifer tarandus platyrhynchus</name>
    <name type="common">Svalbard reindeer</name>
    <dbReference type="NCBI Taxonomy" id="3082113"/>
    <lineage>
        <taxon>Eukaryota</taxon>
        <taxon>Metazoa</taxon>
        <taxon>Chordata</taxon>
        <taxon>Craniata</taxon>
        <taxon>Vertebrata</taxon>
        <taxon>Euteleostomi</taxon>
        <taxon>Mammalia</taxon>
        <taxon>Eutheria</taxon>
        <taxon>Laurasiatheria</taxon>
        <taxon>Artiodactyla</taxon>
        <taxon>Ruminantia</taxon>
        <taxon>Pecora</taxon>
        <taxon>Cervidae</taxon>
        <taxon>Odocoileinae</taxon>
        <taxon>Rangifer</taxon>
    </lineage>
</organism>
<reference evidence="2" key="1">
    <citation type="submission" date="2023-04" db="EMBL/GenBank/DDBJ databases">
        <authorList>
            <consortium name="ELIXIR-Norway"/>
        </authorList>
    </citation>
    <scope>NUCLEOTIDE SEQUENCE [LARGE SCALE GENOMIC DNA]</scope>
</reference>
<keyword evidence="3" id="KW-1185">Reference proteome</keyword>
<sequence length="147" mass="14970">MQECQNAQTRERAHAGRRAHAVGAGHRGRWRRAGPGAVPTPAAAPGSNVSGDSAGRKPRVSGGSGAAGAGDAAVAVARRRELAFVTSFARRLPTAQAGTQGPGAGVGAGSSSDVQESSQLGSWSEGHATCREESEPRREDGCRQACR</sequence>
<dbReference type="EMBL" id="OX459955">
    <property type="protein sequence ID" value="CAI9159311.1"/>
    <property type="molecule type" value="Genomic_DNA"/>
</dbReference>
<feature type="compositionally biased region" description="Polar residues" evidence="1">
    <location>
        <begin position="110"/>
        <end position="122"/>
    </location>
</feature>
<feature type="compositionally biased region" description="Basic residues" evidence="1">
    <location>
        <begin position="15"/>
        <end position="32"/>
    </location>
</feature>
<evidence type="ECO:0000256" key="1">
    <source>
        <dbReference type="SAM" id="MobiDB-lite"/>
    </source>
</evidence>
<gene>
    <name evidence="2" type="ORF">MRATA1EN1_LOCUS8273</name>
</gene>
<evidence type="ECO:0000313" key="3">
    <source>
        <dbReference type="Proteomes" id="UP001176941"/>
    </source>
</evidence>
<feature type="region of interest" description="Disordered" evidence="1">
    <location>
        <begin position="91"/>
        <end position="147"/>
    </location>
</feature>
<name>A0ABN8YDT6_RANTA</name>
<feature type="region of interest" description="Disordered" evidence="1">
    <location>
        <begin position="1"/>
        <end position="73"/>
    </location>
</feature>
<dbReference type="Proteomes" id="UP001176941">
    <property type="component" value="Chromosome 19"/>
</dbReference>